<feature type="transmembrane region" description="Helical" evidence="1">
    <location>
        <begin position="39"/>
        <end position="58"/>
    </location>
</feature>
<dbReference type="AlphaFoldDB" id="A0AAE3MG30"/>
<feature type="transmembrane region" description="Helical" evidence="1">
    <location>
        <begin position="78"/>
        <end position="99"/>
    </location>
</feature>
<feature type="transmembrane region" description="Helical" evidence="1">
    <location>
        <begin position="154"/>
        <end position="174"/>
    </location>
</feature>
<dbReference type="GO" id="GO:0080120">
    <property type="term" value="P:CAAX-box protein maturation"/>
    <property type="evidence" value="ECO:0007669"/>
    <property type="project" value="UniProtKB-ARBA"/>
</dbReference>
<sequence length="280" mass="32827">MNRLKIYTTGFLLLLLSIGLSFLIFKFRSSVNFGSYIDPIYHLWLFGPTLASIVFIFVIKKDSFNLISLKNIQNKRSFFATIIVMIFSVLLATLIQYILGYTEFQRSNQLFFLFNYQFSPMAGSILYLMLLLIHAGFAEEFAWRGYLFSKLKTLSWLEMIILLNSIWAIWHFPFMPFKEWYQYLLFWILCIELGTVLIYVRIKTKSVLSSMILHPLVVFTLSVLFVPYFKIISKNGAGWPNYIVALIFLPISIYYFKKGQIIYNSYAPPHTRHHKPCGAQ</sequence>
<feature type="domain" description="CAAX prenyl protease 2/Lysostaphin resistance protein A-like" evidence="2">
    <location>
        <begin position="124"/>
        <end position="217"/>
    </location>
</feature>
<keyword evidence="3" id="KW-0645">Protease</keyword>
<feature type="transmembrane region" description="Helical" evidence="1">
    <location>
        <begin position="239"/>
        <end position="256"/>
    </location>
</feature>
<accession>A0AAE3MG30</accession>
<feature type="transmembrane region" description="Helical" evidence="1">
    <location>
        <begin position="111"/>
        <end position="133"/>
    </location>
</feature>
<evidence type="ECO:0000256" key="1">
    <source>
        <dbReference type="SAM" id="Phobius"/>
    </source>
</evidence>
<keyword evidence="4" id="KW-1185">Reference proteome</keyword>
<evidence type="ECO:0000259" key="2">
    <source>
        <dbReference type="Pfam" id="PF02517"/>
    </source>
</evidence>
<evidence type="ECO:0000313" key="4">
    <source>
        <dbReference type="Proteomes" id="UP001207408"/>
    </source>
</evidence>
<keyword evidence="3" id="KW-0378">Hydrolase</keyword>
<dbReference type="EMBL" id="JAPDPI010000032">
    <property type="protein sequence ID" value="MCW3806909.1"/>
    <property type="molecule type" value="Genomic_DNA"/>
</dbReference>
<feature type="transmembrane region" description="Helical" evidence="1">
    <location>
        <begin position="212"/>
        <end position="233"/>
    </location>
</feature>
<dbReference type="Pfam" id="PF02517">
    <property type="entry name" value="Rce1-like"/>
    <property type="match status" value="1"/>
</dbReference>
<dbReference type="InterPro" id="IPR003675">
    <property type="entry name" value="Rce1/LyrA-like_dom"/>
</dbReference>
<keyword evidence="1" id="KW-1133">Transmembrane helix</keyword>
<comment type="caution">
    <text evidence="3">The sequence shown here is derived from an EMBL/GenBank/DDBJ whole genome shotgun (WGS) entry which is preliminary data.</text>
</comment>
<proteinExistence type="predicted"/>
<protein>
    <submittedName>
        <fullName evidence="3">CPBP family intramembrane metalloprotease</fullName>
    </submittedName>
</protein>
<dbReference type="RefSeq" id="WP_301200805.1">
    <property type="nucleotide sequence ID" value="NZ_JAPDPI010000032.1"/>
</dbReference>
<dbReference type="InterPro" id="IPR042150">
    <property type="entry name" value="MmRce1-like"/>
</dbReference>
<dbReference type="PANTHER" id="PTHR35797:SF1">
    <property type="entry name" value="PROTEASE"/>
    <property type="match status" value="1"/>
</dbReference>
<evidence type="ECO:0000313" key="3">
    <source>
        <dbReference type="EMBL" id="MCW3806909.1"/>
    </source>
</evidence>
<dbReference type="PANTHER" id="PTHR35797">
    <property type="entry name" value="PROTEASE-RELATED"/>
    <property type="match status" value="1"/>
</dbReference>
<keyword evidence="1" id="KW-0472">Membrane</keyword>
<organism evidence="3 4">
    <name type="scientific">Plebeiibacterium marinum</name>
    <dbReference type="NCBI Taxonomy" id="2992111"/>
    <lineage>
        <taxon>Bacteria</taxon>
        <taxon>Pseudomonadati</taxon>
        <taxon>Bacteroidota</taxon>
        <taxon>Bacteroidia</taxon>
        <taxon>Marinilabiliales</taxon>
        <taxon>Marinilabiliaceae</taxon>
        <taxon>Plebeiibacterium</taxon>
    </lineage>
</organism>
<feature type="transmembrane region" description="Helical" evidence="1">
    <location>
        <begin position="180"/>
        <end position="200"/>
    </location>
</feature>
<feature type="transmembrane region" description="Helical" evidence="1">
    <location>
        <begin position="7"/>
        <end position="27"/>
    </location>
</feature>
<name>A0AAE3MG30_9BACT</name>
<gene>
    <name evidence="3" type="ORF">OM074_14825</name>
</gene>
<reference evidence="3" key="1">
    <citation type="submission" date="2022-10" db="EMBL/GenBank/DDBJ databases">
        <authorList>
            <person name="Yu W.X."/>
        </authorList>
    </citation>
    <scope>NUCLEOTIDE SEQUENCE</scope>
    <source>
        <strain evidence="3">D04</strain>
    </source>
</reference>
<keyword evidence="3" id="KW-0482">Metalloprotease</keyword>
<dbReference type="GO" id="GO:0008237">
    <property type="term" value="F:metallopeptidase activity"/>
    <property type="evidence" value="ECO:0007669"/>
    <property type="project" value="UniProtKB-KW"/>
</dbReference>
<dbReference type="Proteomes" id="UP001207408">
    <property type="component" value="Unassembled WGS sequence"/>
</dbReference>
<keyword evidence="1" id="KW-0812">Transmembrane</keyword>
<dbReference type="GO" id="GO:0004175">
    <property type="term" value="F:endopeptidase activity"/>
    <property type="evidence" value="ECO:0007669"/>
    <property type="project" value="UniProtKB-ARBA"/>
</dbReference>